<reference evidence="6" key="1">
    <citation type="submission" date="2025-08" db="UniProtKB">
        <authorList>
            <consortium name="RefSeq"/>
        </authorList>
    </citation>
    <scope>IDENTIFICATION</scope>
</reference>
<dbReference type="PANTHER" id="PTHR33722:SF3">
    <property type="entry name" value="CATION CHANNEL SPERM-ASSOCIATED AUXILIARY SUBUNIT EPSILON"/>
    <property type="match status" value="1"/>
</dbReference>
<keyword evidence="5" id="KW-1185">Reference proteome</keyword>
<dbReference type="KEGG" id="char:116223691"/>
<name>A0A6P8GI84_CLUHA</name>
<proteinExistence type="inferred from homology"/>
<keyword evidence="3" id="KW-0325">Glycoprotein</keyword>
<dbReference type="RefSeq" id="XP_031437096.1">
    <property type="nucleotide sequence ID" value="XM_031581236.2"/>
</dbReference>
<evidence type="ECO:0000313" key="6">
    <source>
        <dbReference type="RefSeq" id="XP_031437096.1"/>
    </source>
</evidence>
<dbReference type="GO" id="GO:0030317">
    <property type="term" value="P:flagellated sperm motility"/>
    <property type="evidence" value="ECO:0007669"/>
    <property type="project" value="TreeGrafter"/>
</dbReference>
<keyword evidence="2" id="KW-0732">Signal</keyword>
<dbReference type="GO" id="GO:0036128">
    <property type="term" value="C:CatSper complex"/>
    <property type="evidence" value="ECO:0007669"/>
    <property type="project" value="InterPro"/>
</dbReference>
<evidence type="ECO:0000259" key="4">
    <source>
        <dbReference type="Pfam" id="PF22843"/>
    </source>
</evidence>
<dbReference type="OrthoDB" id="5968869at2759"/>
<dbReference type="GO" id="GO:0097228">
    <property type="term" value="C:sperm principal piece"/>
    <property type="evidence" value="ECO:0007669"/>
    <property type="project" value="TreeGrafter"/>
</dbReference>
<gene>
    <name evidence="6" type="primary">LOC116223691</name>
</gene>
<dbReference type="InterPro" id="IPR028751">
    <property type="entry name" value="CATSPERD/E"/>
</dbReference>
<dbReference type="AlphaFoldDB" id="A0A6P8GI84"/>
<dbReference type="GeneID" id="116223691"/>
<dbReference type="InterPro" id="IPR053817">
    <property type="entry name" value="CATSPERE_NTD2"/>
</dbReference>
<dbReference type="Pfam" id="PF22843">
    <property type="entry name" value="CATSPERE_NTD2"/>
    <property type="match status" value="1"/>
</dbReference>
<evidence type="ECO:0000256" key="3">
    <source>
        <dbReference type="ARBA" id="ARBA00023180"/>
    </source>
</evidence>
<organism evidence="5 6">
    <name type="scientific">Clupea harengus</name>
    <name type="common">Atlantic herring</name>
    <dbReference type="NCBI Taxonomy" id="7950"/>
    <lineage>
        <taxon>Eukaryota</taxon>
        <taxon>Metazoa</taxon>
        <taxon>Chordata</taxon>
        <taxon>Craniata</taxon>
        <taxon>Vertebrata</taxon>
        <taxon>Euteleostomi</taxon>
        <taxon>Actinopterygii</taxon>
        <taxon>Neopterygii</taxon>
        <taxon>Teleostei</taxon>
        <taxon>Clupei</taxon>
        <taxon>Clupeiformes</taxon>
        <taxon>Clupeoidei</taxon>
        <taxon>Clupeidae</taxon>
        <taxon>Clupea</taxon>
    </lineage>
</organism>
<evidence type="ECO:0000256" key="2">
    <source>
        <dbReference type="ARBA" id="ARBA00022729"/>
    </source>
</evidence>
<accession>A0A6P8GI84</accession>
<dbReference type="PANTHER" id="PTHR33722">
    <property type="entry name" value="CATION CHANNEL SPERM-ASSOCIATED PROTEIN SUBUNIT DELTA-RELATED"/>
    <property type="match status" value="1"/>
</dbReference>
<dbReference type="GO" id="GO:0048240">
    <property type="term" value="P:sperm capacitation"/>
    <property type="evidence" value="ECO:0007669"/>
    <property type="project" value="TreeGrafter"/>
</dbReference>
<feature type="domain" description="CATSPERE second N-terminal" evidence="4">
    <location>
        <begin position="2"/>
        <end position="64"/>
    </location>
</feature>
<protein>
    <submittedName>
        <fullName evidence="6">Cation channel sperm-associated protein subunit epsilon-like</fullName>
    </submittedName>
</protein>
<comment type="similarity">
    <text evidence="1">Belongs to the CATSPERD family.</text>
</comment>
<evidence type="ECO:0000256" key="1">
    <source>
        <dbReference type="ARBA" id="ARBA00010246"/>
    </source>
</evidence>
<evidence type="ECO:0000313" key="5">
    <source>
        <dbReference type="Proteomes" id="UP000515152"/>
    </source>
</evidence>
<sequence length="262" mass="30077">MRIWIIDPEEASDYEIGQIANLPSRHSYHLTKNFFNLGQFPIVTLPSSTKTFNGKFTLDGFWEVVLEWNQSYLTVGIGGQPTSFQHRFVYEASHTFYWEPIEGPYDGTEIPLLGPDVTILIKDPCAPHRALFMTRNSIRITSDAFRSTSIVKMYSLYTRPPSGFYMNDNAALLDDGIILHMADGLYWRSHQTRFLEFRKELPTIGVRGILQRTTCLDNHPLQEVVDFGKVLFWTDNELFIGGGRITSRHAVGTYKELLFQVN</sequence>
<dbReference type="Proteomes" id="UP000515152">
    <property type="component" value="Chromosome 15"/>
</dbReference>